<dbReference type="Proteomes" id="UP000019109">
    <property type="component" value="Unassembled WGS sequence"/>
</dbReference>
<keyword evidence="2" id="KW-0812">Transmembrane</keyword>
<comment type="caution">
    <text evidence="4">The sequence shown here is derived from an EMBL/GenBank/DDBJ whole genome shotgun (WGS) entry which is preliminary data.</text>
</comment>
<feature type="region of interest" description="Disordered" evidence="1">
    <location>
        <begin position="54"/>
        <end position="73"/>
    </location>
</feature>
<name>W4V7S3_9FIRM</name>
<keyword evidence="2" id="KW-0472">Membrane</keyword>
<sequence length="73" mass="7833">MLKLIKNFIKEEDGLGTVEIVIIVAVLVAIALIFRKAIFGFVDSMVKKIFSDEVQKESTKGLPGSSSPAPGPT</sequence>
<proteinExistence type="predicted"/>
<evidence type="ECO:0000313" key="5">
    <source>
        <dbReference type="Proteomes" id="UP000019109"/>
    </source>
</evidence>
<dbReference type="STRING" id="1294263.JCM21531_2268"/>
<dbReference type="EMBL" id="BAVR01000024">
    <property type="protein sequence ID" value="GAE88794.1"/>
    <property type="molecule type" value="Genomic_DNA"/>
</dbReference>
<feature type="compositionally biased region" description="Low complexity" evidence="1">
    <location>
        <begin position="61"/>
        <end position="73"/>
    </location>
</feature>
<reference evidence="4" key="1">
    <citation type="journal article" date="2014" name="Genome Announc.">
        <title>Draft Genome Sequence of Clostridium straminisolvens Strain JCM 21531T, Isolated from a Cellulose-Degrading Bacterial Community.</title>
        <authorList>
            <person name="Yuki M."/>
            <person name="Oshima K."/>
            <person name="Suda W."/>
            <person name="Sakamoto M."/>
            <person name="Kitamura K."/>
            <person name="Iida T."/>
            <person name="Hattori M."/>
            <person name="Ohkuma M."/>
        </authorList>
    </citation>
    <scope>NUCLEOTIDE SEQUENCE [LARGE SCALE GENOMIC DNA]</scope>
    <source>
        <strain evidence="4">JCM 21531</strain>
    </source>
</reference>
<evidence type="ECO:0000259" key="3">
    <source>
        <dbReference type="Pfam" id="PF16982"/>
    </source>
</evidence>
<feature type="domain" description="Putative Flagellin Flp1-like" evidence="3">
    <location>
        <begin position="7"/>
        <end position="52"/>
    </location>
</feature>
<dbReference type="RefSeq" id="WP_038288932.1">
    <property type="nucleotide sequence ID" value="NZ_BAVR01000024.1"/>
</dbReference>
<keyword evidence="2" id="KW-1133">Transmembrane helix</keyword>
<gene>
    <name evidence="4" type="ORF">JCM21531_2268</name>
</gene>
<feature type="transmembrane region" description="Helical" evidence="2">
    <location>
        <begin position="20"/>
        <end position="42"/>
    </location>
</feature>
<evidence type="ECO:0000256" key="2">
    <source>
        <dbReference type="SAM" id="Phobius"/>
    </source>
</evidence>
<dbReference type="InterPro" id="IPR031564">
    <property type="entry name" value="Flp1-like"/>
</dbReference>
<organism evidence="4 5">
    <name type="scientific">Acetivibrio straminisolvens JCM 21531</name>
    <dbReference type="NCBI Taxonomy" id="1294263"/>
    <lineage>
        <taxon>Bacteria</taxon>
        <taxon>Bacillati</taxon>
        <taxon>Bacillota</taxon>
        <taxon>Clostridia</taxon>
        <taxon>Eubacteriales</taxon>
        <taxon>Oscillospiraceae</taxon>
        <taxon>Acetivibrio</taxon>
    </lineage>
</organism>
<evidence type="ECO:0000256" key="1">
    <source>
        <dbReference type="SAM" id="MobiDB-lite"/>
    </source>
</evidence>
<protein>
    <recommendedName>
        <fullName evidence="3">Putative Flagellin Flp1-like domain-containing protein</fullName>
    </recommendedName>
</protein>
<evidence type="ECO:0000313" key="4">
    <source>
        <dbReference type="EMBL" id="GAE88794.1"/>
    </source>
</evidence>
<dbReference type="Pfam" id="PF16982">
    <property type="entry name" value="Flp1_like"/>
    <property type="match status" value="1"/>
</dbReference>
<accession>W4V7S3</accession>
<dbReference type="AlphaFoldDB" id="W4V7S3"/>
<keyword evidence="5" id="KW-1185">Reference proteome</keyword>